<dbReference type="GO" id="GO:0016020">
    <property type="term" value="C:membrane"/>
    <property type="evidence" value="ECO:0007669"/>
    <property type="project" value="TreeGrafter"/>
</dbReference>
<dbReference type="AlphaFoldDB" id="A0AA35RVS4"/>
<dbReference type="PANTHER" id="PTHR14096:SF28">
    <property type="entry name" value="APOLIPOPROTEIN L, 1-RELATED"/>
    <property type="match status" value="1"/>
</dbReference>
<keyword evidence="4" id="KW-1185">Reference proteome</keyword>
<gene>
    <name evidence="3" type="ORF">GBAR_LOCUS11304</name>
</gene>
<comment type="similarity">
    <text evidence="1">Belongs to the apolipoprotein L family.</text>
</comment>
<name>A0AA35RVS4_GEOBA</name>
<dbReference type="GO" id="GO:0042157">
    <property type="term" value="P:lipoprotein metabolic process"/>
    <property type="evidence" value="ECO:0007669"/>
    <property type="project" value="InterPro"/>
</dbReference>
<keyword evidence="2" id="KW-0812">Transmembrane</keyword>
<dbReference type="GO" id="GO:0005576">
    <property type="term" value="C:extracellular region"/>
    <property type="evidence" value="ECO:0007669"/>
    <property type="project" value="InterPro"/>
</dbReference>
<evidence type="ECO:0000256" key="2">
    <source>
        <dbReference type="SAM" id="Phobius"/>
    </source>
</evidence>
<accession>A0AA35RVS4</accession>
<dbReference type="InterPro" id="IPR008405">
    <property type="entry name" value="ApoL"/>
</dbReference>
<organism evidence="3 4">
    <name type="scientific">Geodia barretti</name>
    <name type="common">Barrett's horny sponge</name>
    <dbReference type="NCBI Taxonomy" id="519541"/>
    <lineage>
        <taxon>Eukaryota</taxon>
        <taxon>Metazoa</taxon>
        <taxon>Porifera</taxon>
        <taxon>Demospongiae</taxon>
        <taxon>Heteroscleromorpha</taxon>
        <taxon>Tetractinellida</taxon>
        <taxon>Astrophorina</taxon>
        <taxon>Geodiidae</taxon>
        <taxon>Geodia</taxon>
    </lineage>
</organism>
<evidence type="ECO:0000256" key="1">
    <source>
        <dbReference type="ARBA" id="ARBA00010090"/>
    </source>
</evidence>
<sequence>MAAGRKVLSKVNVKSYTSAFEPSTPMPSDCEIEKIKGMMEELKPKVDDVKRLFDKLCEFTTVRDNTLKLVGEAFEFLNEKHRKVNIAKVAGSSVSLVGDGLVIGGVVAAPFTLGFSLIATAVGGAICAVGGATSAGAGLVELYISKKKVSKIQEEVGKDKVFAERCK</sequence>
<dbReference type="Proteomes" id="UP001174909">
    <property type="component" value="Unassembled WGS sequence"/>
</dbReference>
<protein>
    <submittedName>
        <fullName evidence="3">Uncharacterized protein</fullName>
    </submittedName>
</protein>
<dbReference type="PANTHER" id="PTHR14096">
    <property type="entry name" value="APOLIPOPROTEIN L"/>
    <property type="match status" value="1"/>
</dbReference>
<feature type="transmembrane region" description="Helical" evidence="2">
    <location>
        <begin position="117"/>
        <end position="144"/>
    </location>
</feature>
<feature type="transmembrane region" description="Helical" evidence="2">
    <location>
        <begin position="89"/>
        <end position="111"/>
    </location>
</feature>
<evidence type="ECO:0000313" key="4">
    <source>
        <dbReference type="Proteomes" id="UP001174909"/>
    </source>
</evidence>
<dbReference type="Pfam" id="PF05461">
    <property type="entry name" value="ApoL"/>
    <property type="match status" value="1"/>
</dbReference>
<keyword evidence="2" id="KW-0472">Membrane</keyword>
<comment type="caution">
    <text evidence="3">The sequence shown here is derived from an EMBL/GenBank/DDBJ whole genome shotgun (WGS) entry which is preliminary data.</text>
</comment>
<dbReference type="EMBL" id="CASHTH010001701">
    <property type="protein sequence ID" value="CAI8018665.1"/>
    <property type="molecule type" value="Genomic_DNA"/>
</dbReference>
<keyword evidence="2" id="KW-1133">Transmembrane helix</keyword>
<proteinExistence type="inferred from homology"/>
<dbReference type="GO" id="GO:0006869">
    <property type="term" value="P:lipid transport"/>
    <property type="evidence" value="ECO:0007669"/>
    <property type="project" value="InterPro"/>
</dbReference>
<reference evidence="3" key="1">
    <citation type="submission" date="2023-03" db="EMBL/GenBank/DDBJ databases">
        <authorList>
            <person name="Steffen K."/>
            <person name="Cardenas P."/>
        </authorList>
    </citation>
    <scope>NUCLEOTIDE SEQUENCE</scope>
</reference>
<feature type="non-terminal residue" evidence="3">
    <location>
        <position position="167"/>
    </location>
</feature>
<evidence type="ECO:0000313" key="3">
    <source>
        <dbReference type="EMBL" id="CAI8018665.1"/>
    </source>
</evidence>
<dbReference type="GO" id="GO:0008289">
    <property type="term" value="F:lipid binding"/>
    <property type="evidence" value="ECO:0007669"/>
    <property type="project" value="InterPro"/>
</dbReference>